<dbReference type="Gene3D" id="2.170.130.30">
    <property type="match status" value="1"/>
</dbReference>
<feature type="chain" id="PRO_5021496895" description="Prenyltransferase and squalene oxidase repeat-containing protein" evidence="2">
    <location>
        <begin position="30"/>
        <end position="1497"/>
    </location>
</feature>
<comment type="caution">
    <text evidence="5">The sequence shown here is derived from an EMBL/GenBank/DDBJ whole genome shotgun (WGS) entry which is preliminary data.</text>
</comment>
<keyword evidence="6" id="KW-1185">Reference proteome</keyword>
<feature type="domain" description="SLH" evidence="4">
    <location>
        <begin position="1314"/>
        <end position="1375"/>
    </location>
</feature>
<dbReference type="Pfam" id="PF00432">
    <property type="entry name" value="Prenyltrans"/>
    <property type="match status" value="2"/>
</dbReference>
<evidence type="ECO:0000256" key="1">
    <source>
        <dbReference type="ARBA" id="ARBA00022737"/>
    </source>
</evidence>
<dbReference type="SUPFAM" id="SSF48239">
    <property type="entry name" value="Terpenoid cyclases/Protein prenyltransferases"/>
    <property type="match status" value="2"/>
</dbReference>
<dbReference type="Proteomes" id="UP000298246">
    <property type="component" value="Unassembled WGS sequence"/>
</dbReference>
<dbReference type="Pfam" id="PF00395">
    <property type="entry name" value="SLH"/>
    <property type="match status" value="3"/>
</dbReference>
<accession>A0A4Y8Q6Q5</accession>
<dbReference type="PROSITE" id="PS51145">
    <property type="entry name" value="ZU5"/>
    <property type="match status" value="1"/>
</dbReference>
<sequence length="1497" mass="156928">MKTWRSRQMHMSRLLVWLLVLAQMTVGLAAAPAVYADSPSPTRTVTLPQVIDEAADWIVSQGPVTDDWYAYTLASAGRTVESGYLTAASARAAAYTNQTMPTAYAKTALGVKAAGGDPAAIGGVSLLEPIYSRSDLPAQGTNAVIYGLLALSSGSYSIPGSAPWNGDKLADWLTAHQRTDGGWALFESSQASDVDLTGAALWALASYKERSGVAQAVNKAVSWLAAQELDNGDLTADRSNSNSLAMMVLGLSKQQKDSRQGSFVKTGGDPVAALLRYMNGDGGFAFKTGNASDGFSTYQAMLALIAYNTLTGGQSGTFEVPLASGNTSGKAAVTVHIEKPGATMAAGAELASTPLEAMQLVAARNGLAVTTSESPFFDVTQIGDVAKYVNGPAYYYWGFNIKRNGQWTDDWDWKNTALAPGDEIAIFYGPYGASALLDSIELNPAAPKNQEPFTVKVTQFSGGQSVTAAVYVQIGDRKVWTDASGVAAFPEGLTVADSEIRVSGALVDGFPTVISGTRKLPPNVKVRVEGPQSTLHETAAERGTNVFEAVANTVTSVVYTNGMFFSVDAIDGVTPSGYNWWGFALKRDGAWLPTDAWNKTSVREGDEVVAYYSGMDTQLVSSIATVPLVPKAGQSFAVKVKKQDWQGIATGAAGVSVKIGSVTKVTNADGQAVFDGLPAGAYPVEVTGYRSDDAPTVARALSSVTIAPAASGQQPQTAAVTVSVHGGAVRGEILTPRSVEYTSGDTAYSLLVKALGADRVEASGSGANIYVSGIDGLYQFDNGPKSGWMYAVNCTFPSQSAGSYTMHNGDKLAWRYTLNNGDDVKAVQLPGCGAPGASSLITENKTPLQPIDDAVKGLGISYDNRKPASLQESSLIIQNAGAKMDATAVQKLKELIASNAVELNAAVDAAAGATLGDASEEIKLSIPGNALGASRTISVQKLKPDASRSELVSSVFEFGPSGTTFDKPVYLAIKAPVDTDKPEQLALVWLDETTGQWIPIPAVLDAQTGVFTGMVNHFTKFAVIDKTKLEPTVKTQPVDVASAVQAAADYVSGHESLSDWEAYGLAAAGRKVPDSYLSGVEKLLQDKSGALRNVTDYERLAIGVQAAGGDPKDVAGYDLFKAIFNNERMTIQGTNGPIFALLAAANSRYAIPGDSVWTEAKLLDWLLAQQNSDGGWPLAPGDGSNVDLTAMALAALAPYQERSGVEAATGRALGWLSAQQQADGGFALGGEANSESAAQVLLALTALKLDAAGDARFVKNGANVVKTLLGYQQADGGFAHAIGQPSGGISTEQALLALAQYAKLTGQTVPEATYAGYADGGDISSWATDYVRKATIFGLMQGMEGRKFAPQATLTRAQFVAMMLRLEGEAPSAAGAVQTFIDVPADSWYFGYIEKARTLGLVDGLGDGTFAPNRAVSRQEMALVLSRTFALTTPAPTGEPPFRDLSEALPDAVSAIGAVYAGGYMEGDEQGRFLPRASVTREMAAAVVVRAYEKQQR</sequence>
<dbReference type="CDD" id="cd00688">
    <property type="entry name" value="ISOPREN_C2_like"/>
    <property type="match status" value="2"/>
</dbReference>
<evidence type="ECO:0000313" key="6">
    <source>
        <dbReference type="Proteomes" id="UP000298246"/>
    </source>
</evidence>
<keyword evidence="2" id="KW-0732">Signal</keyword>
<keyword evidence="1" id="KW-0677">Repeat</keyword>
<evidence type="ECO:0008006" key="7">
    <source>
        <dbReference type="Google" id="ProtNLM"/>
    </source>
</evidence>
<feature type="domain" description="SLH" evidence="4">
    <location>
        <begin position="1440"/>
        <end position="1497"/>
    </location>
</feature>
<dbReference type="InterPro" id="IPR027954">
    <property type="entry name" value="Transcobalamin-like_C"/>
</dbReference>
<reference evidence="5 6" key="1">
    <citation type="submission" date="2017-03" db="EMBL/GenBank/DDBJ databases">
        <title>Isolation of Levoglucosan Utilizing Bacteria.</title>
        <authorList>
            <person name="Arya A.S."/>
        </authorList>
    </citation>
    <scope>NUCLEOTIDE SEQUENCE [LARGE SCALE GENOMIC DNA]</scope>
    <source>
        <strain evidence="5 6">MEC069</strain>
    </source>
</reference>
<feature type="signal peptide" evidence="2">
    <location>
        <begin position="1"/>
        <end position="29"/>
    </location>
</feature>
<dbReference type="OrthoDB" id="411361at2"/>
<dbReference type="InterPro" id="IPR001119">
    <property type="entry name" value="SLH_dom"/>
</dbReference>
<feature type="domain" description="ZU5" evidence="3">
    <location>
        <begin position="901"/>
        <end position="1027"/>
    </location>
</feature>
<evidence type="ECO:0000256" key="2">
    <source>
        <dbReference type="SAM" id="SignalP"/>
    </source>
</evidence>
<feature type="domain" description="SLH" evidence="4">
    <location>
        <begin position="1376"/>
        <end position="1439"/>
    </location>
</feature>
<evidence type="ECO:0000259" key="4">
    <source>
        <dbReference type="PROSITE" id="PS51272"/>
    </source>
</evidence>
<dbReference type="Gene3D" id="1.50.10.20">
    <property type="match status" value="2"/>
</dbReference>
<organism evidence="5 6">
    <name type="scientific">Paenibacillus athensensis</name>
    <dbReference type="NCBI Taxonomy" id="1967502"/>
    <lineage>
        <taxon>Bacteria</taxon>
        <taxon>Bacillati</taxon>
        <taxon>Bacillota</taxon>
        <taxon>Bacilli</taxon>
        <taxon>Bacillales</taxon>
        <taxon>Paenibacillaceae</taxon>
        <taxon>Paenibacillus</taxon>
    </lineage>
</organism>
<evidence type="ECO:0000259" key="3">
    <source>
        <dbReference type="PROSITE" id="PS51145"/>
    </source>
</evidence>
<dbReference type="PROSITE" id="PS51272">
    <property type="entry name" value="SLH"/>
    <property type="match status" value="3"/>
</dbReference>
<evidence type="ECO:0000313" key="5">
    <source>
        <dbReference type="EMBL" id="TFE89692.1"/>
    </source>
</evidence>
<dbReference type="EMBL" id="MYFO01000006">
    <property type="protein sequence ID" value="TFE89692.1"/>
    <property type="molecule type" value="Genomic_DNA"/>
</dbReference>
<dbReference type="InterPro" id="IPR001330">
    <property type="entry name" value="Prenyltrans"/>
</dbReference>
<protein>
    <recommendedName>
        <fullName evidence="7">Prenyltransferase and squalene oxidase repeat-containing protein</fullName>
    </recommendedName>
</protein>
<gene>
    <name evidence="5" type="ORF">B5M42_06240</name>
</gene>
<dbReference type="RefSeq" id="WP_134750858.1">
    <property type="nucleotide sequence ID" value="NZ_MYFO02000006.1"/>
</dbReference>
<dbReference type="InterPro" id="IPR008930">
    <property type="entry name" value="Terpenoid_cyclase/PrenylTrfase"/>
</dbReference>
<dbReference type="Gene3D" id="2.60.220.30">
    <property type="match status" value="1"/>
</dbReference>
<dbReference type="GO" id="GO:0003824">
    <property type="term" value="F:catalytic activity"/>
    <property type="evidence" value="ECO:0007669"/>
    <property type="project" value="InterPro"/>
</dbReference>
<proteinExistence type="predicted"/>
<name>A0A4Y8Q6Q5_9BACL</name>
<dbReference type="Pfam" id="PF14478">
    <property type="entry name" value="DUF4430"/>
    <property type="match status" value="1"/>
</dbReference>
<dbReference type="InterPro" id="IPR000906">
    <property type="entry name" value="ZU5_dom"/>
</dbReference>